<feature type="transmembrane region" description="Helical" evidence="5">
    <location>
        <begin position="61"/>
        <end position="84"/>
    </location>
</feature>
<feature type="transmembrane region" description="Helical" evidence="5">
    <location>
        <begin position="96"/>
        <end position="116"/>
    </location>
</feature>
<keyword evidence="3 5" id="KW-1133">Transmembrane helix</keyword>
<name>A0AAQ1MCV1_9FIRM</name>
<comment type="subcellular location">
    <subcellularLocation>
        <location evidence="1">Membrane</location>
        <topology evidence="1">Multi-pass membrane protein</topology>
    </subcellularLocation>
</comment>
<dbReference type="AlphaFoldDB" id="A0AAQ1MCV1"/>
<evidence type="ECO:0000313" key="9">
    <source>
        <dbReference type="Proteomes" id="UP000474718"/>
    </source>
</evidence>
<dbReference type="SUPFAM" id="SSF144091">
    <property type="entry name" value="Rhomboid-like"/>
    <property type="match status" value="1"/>
</dbReference>
<dbReference type="InterPro" id="IPR035952">
    <property type="entry name" value="Rhomboid-like_sf"/>
</dbReference>
<accession>A0AAQ1MCV1</accession>
<evidence type="ECO:0000313" key="7">
    <source>
        <dbReference type="EMBL" id="SHG03846.1"/>
    </source>
</evidence>
<dbReference type="Gene3D" id="1.20.1540.10">
    <property type="entry name" value="Rhomboid-like"/>
    <property type="match status" value="1"/>
</dbReference>
<feature type="transmembrane region" description="Helical" evidence="5">
    <location>
        <begin position="177"/>
        <end position="196"/>
    </location>
</feature>
<dbReference type="Proteomes" id="UP000474718">
    <property type="component" value="Unassembled WGS sequence"/>
</dbReference>
<reference evidence="7" key="2">
    <citation type="submission" date="2016-11" db="EMBL/GenBank/DDBJ databases">
        <authorList>
            <person name="Varghese N."/>
            <person name="Submissions S."/>
        </authorList>
    </citation>
    <scope>NUCLEOTIDE SEQUENCE</scope>
    <source>
        <strain evidence="7">DSM 4029</strain>
    </source>
</reference>
<keyword evidence="4 5" id="KW-0472">Membrane</keyword>
<reference evidence="6 9" key="3">
    <citation type="journal article" date="2019" name="Nat. Med.">
        <title>A library of human gut bacterial isolates paired with longitudinal multiomics data enables mechanistic microbiome research.</title>
        <authorList>
            <person name="Poyet M."/>
            <person name="Groussin M."/>
            <person name="Gibbons S.M."/>
            <person name="Avila-Pacheco J."/>
            <person name="Jiang X."/>
            <person name="Kearney S.M."/>
            <person name="Perrotta A.R."/>
            <person name="Berdy B."/>
            <person name="Zhao S."/>
            <person name="Lieberman T.D."/>
            <person name="Swanson P.K."/>
            <person name="Smith M."/>
            <person name="Roesemann S."/>
            <person name="Alexander J.E."/>
            <person name="Rich S.A."/>
            <person name="Livny J."/>
            <person name="Vlamakis H."/>
            <person name="Clish C."/>
            <person name="Bullock K."/>
            <person name="Deik A."/>
            <person name="Scott J."/>
            <person name="Pierce K.A."/>
            <person name="Xavier R.J."/>
            <person name="Alm E.J."/>
        </authorList>
    </citation>
    <scope>NUCLEOTIDE SEQUENCE [LARGE SCALE GENOMIC DNA]</scope>
    <source>
        <strain evidence="6 9">BIOML-A2</strain>
    </source>
</reference>
<feature type="transmembrane region" description="Helical" evidence="5">
    <location>
        <begin position="122"/>
        <end position="139"/>
    </location>
</feature>
<evidence type="ECO:0000256" key="1">
    <source>
        <dbReference type="ARBA" id="ARBA00004141"/>
    </source>
</evidence>
<protein>
    <submittedName>
        <fullName evidence="7">Der1-like family protein</fullName>
    </submittedName>
</protein>
<organism evidence="7 8">
    <name type="scientific">Bittarella massiliensis</name>
    <name type="common">ex Durand et al. 2017</name>
    <dbReference type="NCBI Taxonomy" id="1720313"/>
    <lineage>
        <taxon>Bacteria</taxon>
        <taxon>Bacillati</taxon>
        <taxon>Bacillota</taxon>
        <taxon>Clostridia</taxon>
        <taxon>Eubacteriales</taxon>
        <taxon>Oscillospiraceae</taxon>
        <taxon>Bittarella (ex Durand et al. 2017)</taxon>
    </lineage>
</organism>
<evidence type="ECO:0000256" key="4">
    <source>
        <dbReference type="ARBA" id="ARBA00023136"/>
    </source>
</evidence>
<keyword evidence="9" id="KW-1185">Reference proteome</keyword>
<sequence length="223" mass="25845">MNWLDKLERKAGRFCIPRLMWYLSGLMLVVFLIDLLLPQVGFSGYLVFDRALILQGQAWRLVSFLIVPQGNTVWILLSLYFYCVLSDGLEACWGSFKFNIFYLVGAVGAILSGMITGLGWSAYLNMSIFLAFALVYPEYEVNLFFLLPIKVKYLGFLGAFYYCIALIGGSWSTRLSIVMAFLNLILFFGGDFWGRIKSRWKYRESRRAFRQYQQNRQRGPWGQ</sequence>
<reference evidence="8" key="1">
    <citation type="submission" date="2016-11" db="EMBL/GenBank/DDBJ databases">
        <authorList>
            <person name="Jaros S."/>
            <person name="Januszkiewicz K."/>
            <person name="Wedrychowicz H."/>
        </authorList>
    </citation>
    <scope>NUCLEOTIDE SEQUENCE [LARGE SCALE GENOMIC DNA]</scope>
    <source>
        <strain evidence="8">DSM 4029</strain>
    </source>
</reference>
<evidence type="ECO:0000313" key="6">
    <source>
        <dbReference type="EMBL" id="MZL70618.1"/>
    </source>
</evidence>
<evidence type="ECO:0000313" key="8">
    <source>
        <dbReference type="Proteomes" id="UP000184089"/>
    </source>
</evidence>
<feature type="transmembrane region" description="Helical" evidence="5">
    <location>
        <begin position="21"/>
        <end position="41"/>
    </location>
</feature>
<feature type="transmembrane region" description="Helical" evidence="5">
    <location>
        <begin position="151"/>
        <end position="171"/>
    </location>
</feature>
<dbReference type="GO" id="GO:0016020">
    <property type="term" value="C:membrane"/>
    <property type="evidence" value="ECO:0007669"/>
    <property type="project" value="UniProtKB-SubCell"/>
</dbReference>
<evidence type="ECO:0000256" key="5">
    <source>
        <dbReference type="SAM" id="Phobius"/>
    </source>
</evidence>
<gene>
    <name evidence="6" type="ORF">GT747_12745</name>
    <name evidence="7" type="ORF">SAMN05444424_1241</name>
</gene>
<keyword evidence="2 5" id="KW-0812">Transmembrane</keyword>
<dbReference type="Proteomes" id="UP000184089">
    <property type="component" value="Unassembled WGS sequence"/>
</dbReference>
<dbReference type="EMBL" id="FQVY01000002">
    <property type="protein sequence ID" value="SHG03846.1"/>
    <property type="molecule type" value="Genomic_DNA"/>
</dbReference>
<dbReference type="RefSeq" id="WP_021658310.1">
    <property type="nucleotide sequence ID" value="NZ_FQVY01000002.1"/>
</dbReference>
<comment type="caution">
    <text evidence="7">The sequence shown here is derived from an EMBL/GenBank/DDBJ whole genome shotgun (WGS) entry which is preliminary data.</text>
</comment>
<evidence type="ECO:0000256" key="3">
    <source>
        <dbReference type="ARBA" id="ARBA00022989"/>
    </source>
</evidence>
<evidence type="ECO:0000256" key="2">
    <source>
        <dbReference type="ARBA" id="ARBA00022692"/>
    </source>
</evidence>
<proteinExistence type="predicted"/>
<dbReference type="EMBL" id="WWVX01000009">
    <property type="protein sequence ID" value="MZL70618.1"/>
    <property type="molecule type" value="Genomic_DNA"/>
</dbReference>